<dbReference type="InterPro" id="IPR007627">
    <property type="entry name" value="RNA_pol_sigma70_r2"/>
</dbReference>
<dbReference type="GO" id="GO:0006352">
    <property type="term" value="P:DNA-templated transcription initiation"/>
    <property type="evidence" value="ECO:0007669"/>
    <property type="project" value="InterPro"/>
</dbReference>
<dbReference type="PANTHER" id="PTHR47756:SF2">
    <property type="entry name" value="BLL6612 PROTEIN"/>
    <property type="match status" value="1"/>
</dbReference>
<dbReference type="InterPro" id="IPR013324">
    <property type="entry name" value="RNA_pol_sigma_r3/r4-like"/>
</dbReference>
<proteinExistence type="inferred from homology"/>
<dbReference type="AlphaFoldDB" id="A0A8J3L835"/>
<dbReference type="Pfam" id="PF08281">
    <property type="entry name" value="Sigma70_r4_2"/>
    <property type="match status" value="1"/>
</dbReference>
<evidence type="ECO:0000256" key="2">
    <source>
        <dbReference type="ARBA" id="ARBA00023015"/>
    </source>
</evidence>
<dbReference type="SUPFAM" id="SSF88659">
    <property type="entry name" value="Sigma3 and sigma4 domains of RNA polymerase sigma factors"/>
    <property type="match status" value="1"/>
</dbReference>
<organism evidence="8 9">
    <name type="scientific">Catellatospora methionotrophica</name>
    <dbReference type="NCBI Taxonomy" id="121620"/>
    <lineage>
        <taxon>Bacteria</taxon>
        <taxon>Bacillati</taxon>
        <taxon>Actinomycetota</taxon>
        <taxon>Actinomycetes</taxon>
        <taxon>Micromonosporales</taxon>
        <taxon>Micromonosporaceae</taxon>
        <taxon>Catellatospora</taxon>
    </lineage>
</organism>
<dbReference type="Gene3D" id="1.25.40.10">
    <property type="entry name" value="Tetratricopeptide repeat domain"/>
    <property type="match status" value="1"/>
</dbReference>
<accession>A0A8J3L835</accession>
<sequence length="401" mass="43449">MADVGGVFRAEYGRAVAVLVRAFGDIDLAEEAVQDAFAEAVRRWPDDGVPPSPAGWIITTARNRAVDRLRREAGRDDRHAQAALLLAAEPPAEEGPVPDDRLRLIFTCCHPALAVTAQVALTLRLLGGLTTTEIAHAFLVPEATMAQRLVRAKNKIKGAGIPYRVPRDADLPARLRSVLAVIYLVFNEGYTASSGNALVRADLCTEAIRLGRLLAELMPDEPEALGLLALMLLTESRRAARTTATGQLVPLPEQDRGRWDQALIAEGLTLVGRCLRRRQLGPYQLQAAISAVHAAAPDAAATDWPRVLALYDRLLALTPTPVVALHRAVAVAEVDGPAAALALLDRLDLDGHHVYHAVRADLLRRLGRVAEADEAYRAAITAAGNEAERAFLRERRSTLRR</sequence>
<dbReference type="InterPro" id="IPR014284">
    <property type="entry name" value="RNA_pol_sigma-70_dom"/>
</dbReference>
<dbReference type="InterPro" id="IPR013325">
    <property type="entry name" value="RNA_pol_sigma_r2"/>
</dbReference>
<keyword evidence="3" id="KW-0731">Sigma factor</keyword>
<dbReference type="Gene3D" id="1.10.1740.10">
    <property type="match status" value="1"/>
</dbReference>
<evidence type="ECO:0000256" key="4">
    <source>
        <dbReference type="ARBA" id="ARBA00023163"/>
    </source>
</evidence>
<evidence type="ECO:0000313" key="9">
    <source>
        <dbReference type="Proteomes" id="UP000660339"/>
    </source>
</evidence>
<dbReference type="InterPro" id="IPR011990">
    <property type="entry name" value="TPR-like_helical_dom_sf"/>
</dbReference>
<evidence type="ECO:0000259" key="5">
    <source>
        <dbReference type="Pfam" id="PF04542"/>
    </source>
</evidence>
<dbReference type="SUPFAM" id="SSF48452">
    <property type="entry name" value="TPR-like"/>
    <property type="match status" value="1"/>
</dbReference>
<evidence type="ECO:0000313" key="8">
    <source>
        <dbReference type="EMBL" id="GIG16152.1"/>
    </source>
</evidence>
<name>A0A8J3L835_9ACTN</name>
<dbReference type="GO" id="GO:0003677">
    <property type="term" value="F:DNA binding"/>
    <property type="evidence" value="ECO:0007669"/>
    <property type="project" value="InterPro"/>
</dbReference>
<dbReference type="SUPFAM" id="SSF88946">
    <property type="entry name" value="Sigma2 domain of RNA polymerase sigma factors"/>
    <property type="match status" value="1"/>
</dbReference>
<dbReference type="Pfam" id="PF04542">
    <property type="entry name" value="Sigma70_r2"/>
    <property type="match status" value="1"/>
</dbReference>
<feature type="domain" description="DUF6596" evidence="7">
    <location>
        <begin position="174"/>
        <end position="273"/>
    </location>
</feature>
<evidence type="ECO:0000259" key="7">
    <source>
        <dbReference type="Pfam" id="PF20239"/>
    </source>
</evidence>
<dbReference type="EMBL" id="BONJ01000026">
    <property type="protein sequence ID" value="GIG16152.1"/>
    <property type="molecule type" value="Genomic_DNA"/>
</dbReference>
<dbReference type="RefSeq" id="WP_166387673.1">
    <property type="nucleotide sequence ID" value="NZ_BAAATT010000010.1"/>
</dbReference>
<dbReference type="InterPro" id="IPR013249">
    <property type="entry name" value="RNA_pol_sigma70_r4_t2"/>
</dbReference>
<dbReference type="GO" id="GO:0016987">
    <property type="term" value="F:sigma factor activity"/>
    <property type="evidence" value="ECO:0007669"/>
    <property type="project" value="UniProtKB-KW"/>
</dbReference>
<dbReference type="PANTHER" id="PTHR47756">
    <property type="entry name" value="BLL6612 PROTEIN-RELATED"/>
    <property type="match status" value="1"/>
</dbReference>
<reference evidence="8" key="1">
    <citation type="submission" date="2021-01" db="EMBL/GenBank/DDBJ databases">
        <title>Whole genome shotgun sequence of Catellatospora methionotrophica NBRC 14553.</title>
        <authorList>
            <person name="Komaki H."/>
            <person name="Tamura T."/>
        </authorList>
    </citation>
    <scope>NUCLEOTIDE SEQUENCE</scope>
    <source>
        <strain evidence="8">NBRC 14553</strain>
    </source>
</reference>
<comment type="similarity">
    <text evidence="1">Belongs to the sigma-70 factor family. ECF subfamily.</text>
</comment>
<dbReference type="Pfam" id="PF20239">
    <property type="entry name" value="DUF6596"/>
    <property type="match status" value="1"/>
</dbReference>
<feature type="domain" description="RNA polymerase sigma-70 region 2" evidence="5">
    <location>
        <begin position="8"/>
        <end position="73"/>
    </location>
</feature>
<protein>
    <submittedName>
        <fullName evidence="8">RNA polymerase subunit sigma-24</fullName>
    </submittedName>
</protein>
<keyword evidence="4" id="KW-0804">Transcription</keyword>
<evidence type="ECO:0000256" key="3">
    <source>
        <dbReference type="ARBA" id="ARBA00023082"/>
    </source>
</evidence>
<comment type="caution">
    <text evidence="8">The sequence shown here is derived from an EMBL/GenBank/DDBJ whole genome shotgun (WGS) entry which is preliminary data.</text>
</comment>
<feature type="domain" description="RNA polymerase sigma factor 70 region 4 type 2" evidence="6">
    <location>
        <begin position="105"/>
        <end position="156"/>
    </location>
</feature>
<dbReference type="NCBIfam" id="TIGR02937">
    <property type="entry name" value="sigma70-ECF"/>
    <property type="match status" value="1"/>
</dbReference>
<evidence type="ECO:0000259" key="6">
    <source>
        <dbReference type="Pfam" id="PF08281"/>
    </source>
</evidence>
<keyword evidence="9" id="KW-1185">Reference proteome</keyword>
<gene>
    <name evidence="8" type="primary">rpoE_7</name>
    <name evidence="8" type="ORF">Cme02nite_44840</name>
</gene>
<keyword evidence="2" id="KW-0805">Transcription regulation</keyword>
<evidence type="ECO:0000256" key="1">
    <source>
        <dbReference type="ARBA" id="ARBA00010641"/>
    </source>
</evidence>
<dbReference type="InterPro" id="IPR046531">
    <property type="entry name" value="DUF6596"/>
</dbReference>
<dbReference type="Proteomes" id="UP000660339">
    <property type="component" value="Unassembled WGS sequence"/>
</dbReference>